<sequence>MASNYYQVLGIDRSASPEEVKKAYKKKALETHPDKQALTTEAVKESAAARFRDVHDAFQTLSNPYQRRAYDMRTQSRASSSDSESWVRLTEEQVARTKDREEWARQATLARRERMVALEGARKAREATAVKRVQAQIQPQLQNADAEPLVDHETLVTMIFEQLCQMNPEWEARRQEAMRRKARATKAPP</sequence>
<dbReference type="OrthoDB" id="442087at2759"/>
<dbReference type="Proteomes" id="UP000076532">
    <property type="component" value="Unassembled WGS sequence"/>
</dbReference>
<evidence type="ECO:0000259" key="1">
    <source>
        <dbReference type="PROSITE" id="PS50076"/>
    </source>
</evidence>
<dbReference type="PRINTS" id="PR00625">
    <property type="entry name" value="JDOMAIN"/>
</dbReference>
<dbReference type="InterPro" id="IPR018253">
    <property type="entry name" value="DnaJ_domain_CS"/>
</dbReference>
<reference evidence="2 3" key="1">
    <citation type="journal article" date="2016" name="Mol. Biol. Evol.">
        <title>Comparative Genomics of Early-Diverging Mushroom-Forming Fungi Provides Insights into the Origins of Lignocellulose Decay Capabilities.</title>
        <authorList>
            <person name="Nagy L.G."/>
            <person name="Riley R."/>
            <person name="Tritt A."/>
            <person name="Adam C."/>
            <person name="Daum C."/>
            <person name="Floudas D."/>
            <person name="Sun H."/>
            <person name="Yadav J.S."/>
            <person name="Pangilinan J."/>
            <person name="Larsson K.H."/>
            <person name="Matsuura K."/>
            <person name="Barry K."/>
            <person name="Labutti K."/>
            <person name="Kuo R."/>
            <person name="Ohm R.A."/>
            <person name="Bhattacharya S.S."/>
            <person name="Shirouzu T."/>
            <person name="Yoshinaga Y."/>
            <person name="Martin F.M."/>
            <person name="Grigoriev I.V."/>
            <person name="Hibbett D.S."/>
        </authorList>
    </citation>
    <scope>NUCLEOTIDE SEQUENCE [LARGE SCALE GENOMIC DNA]</scope>
    <source>
        <strain evidence="2 3">CBS 109695</strain>
    </source>
</reference>
<dbReference type="PROSITE" id="PS50076">
    <property type="entry name" value="DNAJ_2"/>
    <property type="match status" value="1"/>
</dbReference>
<name>A0A166PZ11_9AGAM</name>
<dbReference type="STRING" id="436010.A0A166PZ11"/>
<dbReference type="EMBL" id="KV417513">
    <property type="protein sequence ID" value="KZP26594.1"/>
    <property type="molecule type" value="Genomic_DNA"/>
</dbReference>
<dbReference type="SUPFAM" id="SSF46565">
    <property type="entry name" value="Chaperone J-domain"/>
    <property type="match status" value="1"/>
</dbReference>
<accession>A0A166PZ11</accession>
<dbReference type="GO" id="GO:0051087">
    <property type="term" value="F:protein-folding chaperone binding"/>
    <property type="evidence" value="ECO:0007669"/>
    <property type="project" value="TreeGrafter"/>
</dbReference>
<dbReference type="GO" id="GO:0051082">
    <property type="term" value="F:unfolded protein binding"/>
    <property type="evidence" value="ECO:0007669"/>
    <property type="project" value="TreeGrafter"/>
</dbReference>
<feature type="domain" description="J" evidence="1">
    <location>
        <begin position="4"/>
        <end position="74"/>
    </location>
</feature>
<dbReference type="PROSITE" id="PS00636">
    <property type="entry name" value="DNAJ_1"/>
    <property type="match status" value="1"/>
</dbReference>
<dbReference type="AlphaFoldDB" id="A0A166PZ11"/>
<dbReference type="PANTHER" id="PTHR43948">
    <property type="entry name" value="DNAJ HOMOLOG SUBFAMILY B"/>
    <property type="match status" value="1"/>
</dbReference>
<keyword evidence="3" id="KW-1185">Reference proteome</keyword>
<dbReference type="InterPro" id="IPR001623">
    <property type="entry name" value="DnaJ_domain"/>
</dbReference>
<dbReference type="CDD" id="cd06257">
    <property type="entry name" value="DnaJ"/>
    <property type="match status" value="1"/>
</dbReference>
<dbReference type="Pfam" id="PF00226">
    <property type="entry name" value="DnaJ"/>
    <property type="match status" value="1"/>
</dbReference>
<dbReference type="Gene3D" id="1.10.287.110">
    <property type="entry name" value="DnaJ domain"/>
    <property type="match status" value="1"/>
</dbReference>
<dbReference type="GO" id="GO:0005737">
    <property type="term" value="C:cytoplasm"/>
    <property type="evidence" value="ECO:0007669"/>
    <property type="project" value="TreeGrafter"/>
</dbReference>
<evidence type="ECO:0000313" key="2">
    <source>
        <dbReference type="EMBL" id="KZP26594.1"/>
    </source>
</evidence>
<proteinExistence type="predicted"/>
<evidence type="ECO:0000313" key="3">
    <source>
        <dbReference type="Proteomes" id="UP000076532"/>
    </source>
</evidence>
<protein>
    <submittedName>
        <fullName evidence="2">DnaJ-domain-containing protein</fullName>
    </submittedName>
</protein>
<dbReference type="GO" id="GO:0044183">
    <property type="term" value="F:protein folding chaperone"/>
    <property type="evidence" value="ECO:0007669"/>
    <property type="project" value="TreeGrafter"/>
</dbReference>
<gene>
    <name evidence="2" type="ORF">FIBSPDRAFT_854629</name>
</gene>
<organism evidence="2 3">
    <name type="scientific">Athelia psychrophila</name>
    <dbReference type="NCBI Taxonomy" id="1759441"/>
    <lineage>
        <taxon>Eukaryota</taxon>
        <taxon>Fungi</taxon>
        <taxon>Dikarya</taxon>
        <taxon>Basidiomycota</taxon>
        <taxon>Agaricomycotina</taxon>
        <taxon>Agaricomycetes</taxon>
        <taxon>Agaricomycetidae</taxon>
        <taxon>Atheliales</taxon>
        <taxon>Atheliaceae</taxon>
        <taxon>Athelia</taxon>
    </lineage>
</organism>
<dbReference type="InterPro" id="IPR036869">
    <property type="entry name" value="J_dom_sf"/>
</dbReference>
<dbReference type="SMART" id="SM00271">
    <property type="entry name" value="DnaJ"/>
    <property type="match status" value="1"/>
</dbReference>
<dbReference type="PANTHER" id="PTHR43948:SF10">
    <property type="entry name" value="MRJ, ISOFORM E"/>
    <property type="match status" value="1"/>
</dbReference>